<dbReference type="RefSeq" id="WP_377790725.1">
    <property type="nucleotide sequence ID" value="NZ_JBHLYQ010000214.1"/>
</dbReference>
<dbReference type="InterPro" id="IPR003439">
    <property type="entry name" value="ABC_transporter-like_ATP-bd"/>
</dbReference>
<dbReference type="Proteomes" id="UP001589788">
    <property type="component" value="Unassembled WGS sequence"/>
</dbReference>
<feature type="domain" description="ABC transporter" evidence="2">
    <location>
        <begin position="25"/>
        <end position="118"/>
    </location>
</feature>
<accession>A0ABV6C5N3</accession>
<keyword evidence="3" id="KW-0067">ATP-binding</keyword>
<feature type="non-terminal residue" evidence="3">
    <location>
        <position position="135"/>
    </location>
</feature>
<keyword evidence="4" id="KW-1185">Reference proteome</keyword>
<dbReference type="SUPFAM" id="SSF52540">
    <property type="entry name" value="P-loop containing nucleoside triphosphate hydrolases"/>
    <property type="match status" value="1"/>
</dbReference>
<dbReference type="PANTHER" id="PTHR42781:SF4">
    <property type="entry name" value="SPERMIDINE_PUTRESCINE IMPORT ATP-BINDING PROTEIN POTA"/>
    <property type="match status" value="1"/>
</dbReference>
<reference evidence="3 4" key="1">
    <citation type="submission" date="2024-09" db="EMBL/GenBank/DDBJ databases">
        <authorList>
            <person name="Sun Q."/>
            <person name="Mori K."/>
        </authorList>
    </citation>
    <scope>NUCLEOTIDE SEQUENCE [LARGE SCALE GENOMIC DNA]</scope>
    <source>
        <strain evidence="3 4">JCM 15389</strain>
    </source>
</reference>
<dbReference type="Gene3D" id="3.40.50.300">
    <property type="entry name" value="P-loop containing nucleotide triphosphate hydrolases"/>
    <property type="match status" value="1"/>
</dbReference>
<dbReference type="PANTHER" id="PTHR42781">
    <property type="entry name" value="SPERMIDINE/PUTRESCINE IMPORT ATP-BINDING PROTEIN POTA"/>
    <property type="match status" value="1"/>
</dbReference>
<keyword evidence="1" id="KW-0813">Transport</keyword>
<gene>
    <name evidence="3" type="ORF">ACFFRE_12775</name>
</gene>
<protein>
    <submittedName>
        <fullName evidence="3">ATP-binding cassette domain-containing protein</fullName>
    </submittedName>
</protein>
<proteinExistence type="predicted"/>
<comment type="caution">
    <text evidence="3">The sequence shown here is derived from an EMBL/GenBank/DDBJ whole genome shotgun (WGS) entry which is preliminary data.</text>
</comment>
<dbReference type="EMBL" id="JBHLYQ010000214">
    <property type="protein sequence ID" value="MFC0083001.1"/>
    <property type="molecule type" value="Genomic_DNA"/>
</dbReference>
<keyword evidence="3" id="KW-0547">Nucleotide-binding</keyword>
<dbReference type="GO" id="GO:0005524">
    <property type="term" value="F:ATP binding"/>
    <property type="evidence" value="ECO:0007669"/>
    <property type="project" value="UniProtKB-KW"/>
</dbReference>
<evidence type="ECO:0000256" key="1">
    <source>
        <dbReference type="ARBA" id="ARBA00022448"/>
    </source>
</evidence>
<name>A0ABV6C5N3_9ACTN</name>
<dbReference type="InterPro" id="IPR050093">
    <property type="entry name" value="ABC_SmlMolc_Importer"/>
</dbReference>
<evidence type="ECO:0000313" key="4">
    <source>
        <dbReference type="Proteomes" id="UP001589788"/>
    </source>
</evidence>
<dbReference type="InterPro" id="IPR027417">
    <property type="entry name" value="P-loop_NTPase"/>
</dbReference>
<dbReference type="Pfam" id="PF00005">
    <property type="entry name" value="ABC_tran"/>
    <property type="match status" value="1"/>
</dbReference>
<sequence>MSEPARQGLDAQVLVVRRALPVAATLAVPPGRVLGILGPSGAGKSSVLAALAGLAPLAEGHVRLDGRLLAEARPGRRPQGLPLRERGIGMVTQRLGLFPHLTVAQNLGYGAPGGARDPEVARLGAARSLAELLGA</sequence>
<organism evidence="3 4">
    <name type="scientific">Aciditerrimonas ferrireducens</name>
    <dbReference type="NCBI Taxonomy" id="667306"/>
    <lineage>
        <taxon>Bacteria</taxon>
        <taxon>Bacillati</taxon>
        <taxon>Actinomycetota</taxon>
        <taxon>Acidimicrobiia</taxon>
        <taxon>Acidimicrobiales</taxon>
        <taxon>Acidimicrobiaceae</taxon>
        <taxon>Aciditerrimonas</taxon>
    </lineage>
</organism>
<evidence type="ECO:0000313" key="3">
    <source>
        <dbReference type="EMBL" id="MFC0083001.1"/>
    </source>
</evidence>
<evidence type="ECO:0000259" key="2">
    <source>
        <dbReference type="Pfam" id="PF00005"/>
    </source>
</evidence>